<evidence type="ECO:0000256" key="1">
    <source>
        <dbReference type="SAM" id="Phobius"/>
    </source>
</evidence>
<evidence type="ECO:0000313" key="3">
    <source>
        <dbReference type="Proteomes" id="UP000274131"/>
    </source>
</evidence>
<proteinExistence type="predicted"/>
<keyword evidence="1" id="KW-0812">Transmembrane</keyword>
<organism evidence="4">
    <name type="scientific">Enterobius vermicularis</name>
    <name type="common">Human pinworm</name>
    <dbReference type="NCBI Taxonomy" id="51028"/>
    <lineage>
        <taxon>Eukaryota</taxon>
        <taxon>Metazoa</taxon>
        <taxon>Ecdysozoa</taxon>
        <taxon>Nematoda</taxon>
        <taxon>Chromadorea</taxon>
        <taxon>Rhabditida</taxon>
        <taxon>Spirurina</taxon>
        <taxon>Oxyuridomorpha</taxon>
        <taxon>Oxyuroidea</taxon>
        <taxon>Oxyuridae</taxon>
        <taxon>Enterobius</taxon>
    </lineage>
</organism>
<dbReference type="EMBL" id="UXUI01007844">
    <property type="protein sequence ID" value="VDD89644.1"/>
    <property type="molecule type" value="Genomic_DNA"/>
</dbReference>
<reference evidence="2 3" key="2">
    <citation type="submission" date="2018-10" db="EMBL/GenBank/DDBJ databases">
        <authorList>
            <consortium name="Pathogen Informatics"/>
        </authorList>
    </citation>
    <scope>NUCLEOTIDE SEQUENCE [LARGE SCALE GENOMIC DNA]</scope>
</reference>
<feature type="transmembrane region" description="Helical" evidence="1">
    <location>
        <begin position="12"/>
        <end position="44"/>
    </location>
</feature>
<dbReference type="WBParaSite" id="EVEC_0000468701-mRNA-1">
    <property type="protein sequence ID" value="EVEC_0000468701-mRNA-1"/>
    <property type="gene ID" value="EVEC_0000468701"/>
</dbReference>
<dbReference type="Proteomes" id="UP000274131">
    <property type="component" value="Unassembled WGS sequence"/>
</dbReference>
<keyword evidence="1" id="KW-1133">Transmembrane helix</keyword>
<keyword evidence="1" id="KW-0472">Membrane</keyword>
<reference evidence="4" key="1">
    <citation type="submission" date="2017-02" db="UniProtKB">
        <authorList>
            <consortium name="WormBaseParasite"/>
        </authorList>
    </citation>
    <scope>IDENTIFICATION</scope>
</reference>
<evidence type="ECO:0000313" key="2">
    <source>
        <dbReference type="EMBL" id="VDD89644.1"/>
    </source>
</evidence>
<dbReference type="AlphaFoldDB" id="A0A0N4V3P5"/>
<accession>A0A0N4V3P5</accession>
<evidence type="ECO:0000313" key="4">
    <source>
        <dbReference type="WBParaSite" id="EVEC_0000468701-mRNA-1"/>
    </source>
</evidence>
<protein>
    <submittedName>
        <fullName evidence="4">AA_permease_C domain-containing protein</fullName>
    </submittedName>
</protein>
<name>A0A0N4V3P5_ENTVE</name>
<gene>
    <name evidence="2" type="ORF">EVEC_LOCUS4395</name>
</gene>
<keyword evidence="3" id="KW-1185">Reference proteome</keyword>
<sequence length="234" mass="26861">MHRDPLIAAKIATLFLITSVTFICVADVQIVAYLLGILICVFLIPKIHYQFVDRRRRSGNVLAERKKSDVSGSCMSSLSKNNVHPSPKHVQQGDAKVMSRFIFVLVACGFFLYYGLWYFRKRRFQATMNAIEEPIDWEEFVSRFLLKDTYKLPDYVLRPDLRVWFGGTAEELKTSLEDILLDAGYASRCQQGLTGKSKPNAAETQNFTRNPVFNFPVHRNPVNRINHLLARQSL</sequence>
<feature type="transmembrane region" description="Helical" evidence="1">
    <location>
        <begin position="97"/>
        <end position="119"/>
    </location>
</feature>